<dbReference type="NCBIfam" id="NF009150">
    <property type="entry name" value="PRK12497.1-3"/>
    <property type="match status" value="1"/>
</dbReference>
<dbReference type="GO" id="GO:0004519">
    <property type="term" value="F:endonuclease activity"/>
    <property type="evidence" value="ECO:0007669"/>
    <property type="project" value="UniProtKB-KW"/>
</dbReference>
<organism evidence="3 4">
    <name type="scientific">Saccharothrix carnea</name>
    <dbReference type="NCBI Taxonomy" id="1280637"/>
    <lineage>
        <taxon>Bacteria</taxon>
        <taxon>Bacillati</taxon>
        <taxon>Actinomycetota</taxon>
        <taxon>Actinomycetes</taxon>
        <taxon>Pseudonocardiales</taxon>
        <taxon>Pseudonocardiaceae</taxon>
        <taxon>Saccharothrix</taxon>
    </lineage>
</organism>
<proteinExistence type="inferred from homology"/>
<dbReference type="HAMAP" id="MF_00048">
    <property type="entry name" value="UPF0102"/>
    <property type="match status" value="1"/>
</dbReference>
<dbReference type="PANTHER" id="PTHR34039">
    <property type="entry name" value="UPF0102 PROTEIN YRAN"/>
    <property type="match status" value="1"/>
</dbReference>
<dbReference type="CDD" id="cd20736">
    <property type="entry name" value="PoNe_Nuclease"/>
    <property type="match status" value="1"/>
</dbReference>
<evidence type="ECO:0000256" key="1">
    <source>
        <dbReference type="ARBA" id="ARBA00006738"/>
    </source>
</evidence>
<dbReference type="Proteomes" id="UP000241118">
    <property type="component" value="Unassembled WGS sequence"/>
</dbReference>
<dbReference type="RefSeq" id="WP_106613543.1">
    <property type="nucleotide sequence ID" value="NZ_PYAX01000001.1"/>
</dbReference>
<keyword evidence="3" id="KW-0378">Hydrolase</keyword>
<keyword evidence="4" id="KW-1185">Reference proteome</keyword>
<dbReference type="SUPFAM" id="SSF52980">
    <property type="entry name" value="Restriction endonuclease-like"/>
    <property type="match status" value="1"/>
</dbReference>
<protein>
    <recommendedName>
        <fullName evidence="2">UPF0102 protein B0I31_101413</fullName>
    </recommendedName>
</protein>
<keyword evidence="3" id="KW-0255">Endonuclease</keyword>
<sequence>MNTATDLGRRGEDAACRYLEHEGLSILARNWRCDDGELDVVATDGTRLVVVEVKCRSGTTRGTPLEAVTPDKLERVRKSALRWLSAHRIGRVEIRFDVIAIEWPPEGQVRLHHLRGV</sequence>
<dbReference type="Pfam" id="PF02021">
    <property type="entry name" value="UPF0102"/>
    <property type="match status" value="1"/>
</dbReference>
<dbReference type="NCBIfam" id="TIGR00252">
    <property type="entry name" value="YraN family protein"/>
    <property type="match status" value="1"/>
</dbReference>
<name>A0A2P8IIC4_SACCR</name>
<dbReference type="Gene3D" id="3.40.1350.10">
    <property type="match status" value="1"/>
</dbReference>
<evidence type="ECO:0000313" key="3">
    <source>
        <dbReference type="EMBL" id="PSL58197.1"/>
    </source>
</evidence>
<evidence type="ECO:0000313" key="4">
    <source>
        <dbReference type="Proteomes" id="UP000241118"/>
    </source>
</evidence>
<dbReference type="InterPro" id="IPR011335">
    <property type="entry name" value="Restrct_endonuc-II-like"/>
</dbReference>
<dbReference type="InterPro" id="IPR011856">
    <property type="entry name" value="tRNA_endonuc-like_dom_sf"/>
</dbReference>
<dbReference type="PANTHER" id="PTHR34039:SF1">
    <property type="entry name" value="UPF0102 PROTEIN YRAN"/>
    <property type="match status" value="1"/>
</dbReference>
<comment type="similarity">
    <text evidence="1 2">Belongs to the UPF0102 family.</text>
</comment>
<dbReference type="GO" id="GO:0003676">
    <property type="term" value="F:nucleic acid binding"/>
    <property type="evidence" value="ECO:0007669"/>
    <property type="project" value="InterPro"/>
</dbReference>
<dbReference type="AlphaFoldDB" id="A0A2P8IIC4"/>
<evidence type="ECO:0000256" key="2">
    <source>
        <dbReference type="HAMAP-Rule" id="MF_00048"/>
    </source>
</evidence>
<accession>A0A2P8IIC4</accession>
<dbReference type="EMBL" id="PYAX01000001">
    <property type="protein sequence ID" value="PSL58197.1"/>
    <property type="molecule type" value="Genomic_DNA"/>
</dbReference>
<reference evidence="3 4" key="1">
    <citation type="submission" date="2018-03" db="EMBL/GenBank/DDBJ databases">
        <title>Genomic Encyclopedia of Type Strains, Phase III (KMG-III): the genomes of soil and plant-associated and newly described type strains.</title>
        <authorList>
            <person name="Whitman W."/>
        </authorList>
    </citation>
    <scope>NUCLEOTIDE SEQUENCE [LARGE SCALE GENOMIC DNA]</scope>
    <source>
        <strain evidence="3 4">CGMCC 4.7097</strain>
    </source>
</reference>
<keyword evidence="3" id="KW-0540">Nuclease</keyword>
<gene>
    <name evidence="3" type="ORF">B0I31_101413</name>
</gene>
<comment type="caution">
    <text evidence="3">The sequence shown here is derived from an EMBL/GenBank/DDBJ whole genome shotgun (WGS) entry which is preliminary data.</text>
</comment>
<dbReference type="InterPro" id="IPR003509">
    <property type="entry name" value="UPF0102_YraN-like"/>
</dbReference>
<dbReference type="OrthoDB" id="9794876at2"/>
<dbReference type="NCBIfam" id="NF009154">
    <property type="entry name" value="PRK12497.3-3"/>
    <property type="match status" value="1"/>
</dbReference>